<dbReference type="EMBL" id="LT906468">
    <property type="protein sequence ID" value="SNV53102.1"/>
    <property type="molecule type" value="Genomic_DNA"/>
</dbReference>
<dbReference type="InterPro" id="IPR036907">
    <property type="entry name" value="5'-Nucleotdase_C_sf"/>
</dbReference>
<dbReference type="Pfam" id="PF02872">
    <property type="entry name" value="5_nucleotid_C"/>
    <property type="match status" value="1"/>
</dbReference>
<evidence type="ECO:0000313" key="2">
    <source>
        <dbReference type="EMBL" id="SNV53102.1"/>
    </source>
</evidence>
<name>A0AAJ4XD66_9SPHI</name>
<sequence>MSTQLSKYSILFWVSVLLVFSSCKTTFYQAAVSNKQMLAINNQIAEDTAITNYILPYKSQLEDKMNEVLGYAPKALIKNRNLPESELSNFFSDALLSIGKKVDPEVVFSMATKDGIRSGIKQGNVTVGSIFEVMPFENYITILELKGTDVQVLADFIAETNGQPLGNVELIIKDKKIQSFKIAGDEINPNKTYKLVTYDFIANGGDLVRGLSNPISKNVTSERVREGLISFVQELTKEGKKVEAKLDGRVKITE</sequence>
<accession>A0AAJ4XD66</accession>
<dbReference type="RefSeq" id="WP_236736488.1">
    <property type="nucleotide sequence ID" value="NZ_FNGK01000002.1"/>
</dbReference>
<dbReference type="GO" id="GO:0016787">
    <property type="term" value="F:hydrolase activity"/>
    <property type="evidence" value="ECO:0007669"/>
    <property type="project" value="InterPro"/>
</dbReference>
<dbReference type="Gene3D" id="3.90.780.10">
    <property type="entry name" value="5'-Nucleotidase, C-terminal domain"/>
    <property type="match status" value="1"/>
</dbReference>
<dbReference type="InterPro" id="IPR006179">
    <property type="entry name" value="5_nucleotidase/apyrase"/>
</dbReference>
<dbReference type="PROSITE" id="PS51257">
    <property type="entry name" value="PROKAR_LIPOPROTEIN"/>
    <property type="match status" value="1"/>
</dbReference>
<feature type="domain" description="5'-Nucleotidase C-terminal" evidence="1">
    <location>
        <begin position="78"/>
        <end position="208"/>
    </location>
</feature>
<dbReference type="GO" id="GO:0009166">
    <property type="term" value="P:nucleotide catabolic process"/>
    <property type="evidence" value="ECO:0007669"/>
    <property type="project" value="InterPro"/>
</dbReference>
<dbReference type="SUPFAM" id="SSF55816">
    <property type="entry name" value="5'-nucleotidase (syn. UDP-sugar hydrolase), C-terminal domain"/>
    <property type="match status" value="1"/>
</dbReference>
<dbReference type="PRINTS" id="PR01607">
    <property type="entry name" value="APYRASEFAMLY"/>
</dbReference>
<dbReference type="KEGG" id="smiz:4412673_02792"/>
<dbReference type="PANTHER" id="PTHR11575">
    <property type="entry name" value="5'-NUCLEOTIDASE-RELATED"/>
    <property type="match status" value="1"/>
</dbReference>
<protein>
    <submittedName>
        <fullName evidence="2">Trifunctional nucleotide phosphoesterase protein YfkN</fullName>
    </submittedName>
</protein>
<dbReference type="Proteomes" id="UP000215355">
    <property type="component" value="Chromosome 1"/>
</dbReference>
<proteinExistence type="predicted"/>
<gene>
    <name evidence="2" type="primary">yfkN_1</name>
    <name evidence="2" type="ORF">SAMEA4412673_02792</name>
</gene>
<evidence type="ECO:0000313" key="3">
    <source>
        <dbReference type="Proteomes" id="UP000215355"/>
    </source>
</evidence>
<dbReference type="InterPro" id="IPR008334">
    <property type="entry name" value="5'-Nucleotdase_C"/>
</dbReference>
<dbReference type="AlphaFoldDB" id="A0AAJ4XD66"/>
<evidence type="ECO:0000259" key="1">
    <source>
        <dbReference type="Pfam" id="PF02872"/>
    </source>
</evidence>
<reference evidence="2 3" key="1">
    <citation type="submission" date="2017-06" db="EMBL/GenBank/DDBJ databases">
        <authorList>
            <consortium name="Pathogen Informatics"/>
        </authorList>
    </citation>
    <scope>NUCLEOTIDE SEQUENCE [LARGE SCALE GENOMIC DNA]</scope>
    <source>
        <strain evidence="2 3">NCTC12149</strain>
    </source>
</reference>
<organism evidence="2 3">
    <name type="scientific">Sphingobacterium mizutaii</name>
    <dbReference type="NCBI Taxonomy" id="1010"/>
    <lineage>
        <taxon>Bacteria</taxon>
        <taxon>Pseudomonadati</taxon>
        <taxon>Bacteroidota</taxon>
        <taxon>Sphingobacteriia</taxon>
        <taxon>Sphingobacteriales</taxon>
        <taxon>Sphingobacteriaceae</taxon>
        <taxon>Sphingobacterium</taxon>
    </lineage>
</organism>
<dbReference type="PANTHER" id="PTHR11575:SF24">
    <property type="entry name" value="5'-NUCLEOTIDASE"/>
    <property type="match status" value="1"/>
</dbReference>